<reference evidence="2" key="1">
    <citation type="submission" date="2023-06" db="EMBL/GenBank/DDBJ databases">
        <authorList>
            <person name="Delattre M."/>
        </authorList>
    </citation>
    <scope>NUCLEOTIDE SEQUENCE</scope>
    <source>
        <strain evidence="2">AF72</strain>
    </source>
</reference>
<keyword evidence="1" id="KW-0812">Transmembrane</keyword>
<keyword evidence="1" id="KW-1133">Transmembrane helix</keyword>
<organism evidence="2 3">
    <name type="scientific">Mesorhabditis spiculigera</name>
    <dbReference type="NCBI Taxonomy" id="96644"/>
    <lineage>
        <taxon>Eukaryota</taxon>
        <taxon>Metazoa</taxon>
        <taxon>Ecdysozoa</taxon>
        <taxon>Nematoda</taxon>
        <taxon>Chromadorea</taxon>
        <taxon>Rhabditida</taxon>
        <taxon>Rhabditina</taxon>
        <taxon>Rhabditomorpha</taxon>
        <taxon>Rhabditoidea</taxon>
        <taxon>Rhabditidae</taxon>
        <taxon>Mesorhabditinae</taxon>
        <taxon>Mesorhabditis</taxon>
    </lineage>
</organism>
<dbReference type="AlphaFoldDB" id="A0AA36G331"/>
<keyword evidence="1" id="KW-0472">Membrane</keyword>
<keyword evidence="3" id="KW-1185">Reference proteome</keyword>
<evidence type="ECO:0000256" key="1">
    <source>
        <dbReference type="SAM" id="Phobius"/>
    </source>
</evidence>
<accession>A0AA36G331</accession>
<comment type="caution">
    <text evidence="2">The sequence shown here is derived from an EMBL/GenBank/DDBJ whole genome shotgun (WGS) entry which is preliminary data.</text>
</comment>
<gene>
    <name evidence="2" type="ORF">MSPICULIGERA_LOCUS12464</name>
</gene>
<feature type="transmembrane region" description="Helical" evidence="1">
    <location>
        <begin position="100"/>
        <end position="123"/>
    </location>
</feature>
<evidence type="ECO:0000313" key="3">
    <source>
        <dbReference type="Proteomes" id="UP001177023"/>
    </source>
</evidence>
<proteinExistence type="predicted"/>
<sequence>MFTHCRFYAKDKQRVHLTVLPDIPARRFSSLPEPISAGICAAEGGNYLSAGYWWRSGDLGAIRRFSQRNRRDEMFNARRVVRASLEEDTKVFRRVEGITLTWVEVLVVVTLYITAMVSLLLIFELIKPSLYLF</sequence>
<name>A0AA36G331_9BILA</name>
<dbReference type="EMBL" id="CATQJA010002626">
    <property type="protein sequence ID" value="CAJ0574123.1"/>
    <property type="molecule type" value="Genomic_DNA"/>
</dbReference>
<feature type="non-terminal residue" evidence="2">
    <location>
        <position position="133"/>
    </location>
</feature>
<protein>
    <submittedName>
        <fullName evidence="2">Uncharacterized protein</fullName>
    </submittedName>
</protein>
<dbReference type="Proteomes" id="UP001177023">
    <property type="component" value="Unassembled WGS sequence"/>
</dbReference>
<evidence type="ECO:0000313" key="2">
    <source>
        <dbReference type="EMBL" id="CAJ0574123.1"/>
    </source>
</evidence>